<dbReference type="PANTHER" id="PTHR35610">
    <property type="entry name" value="3-ISOPROPYLMALATE DEHYDRATASE-RELATED"/>
    <property type="match status" value="1"/>
</dbReference>
<organism evidence="3 4">
    <name type="scientific">Dehalogenimonas formicexedens</name>
    <dbReference type="NCBI Taxonomy" id="1839801"/>
    <lineage>
        <taxon>Bacteria</taxon>
        <taxon>Bacillati</taxon>
        <taxon>Chloroflexota</taxon>
        <taxon>Dehalococcoidia</taxon>
        <taxon>Dehalococcoidales</taxon>
        <taxon>Dehalococcoidaceae</taxon>
        <taxon>Dehalogenimonas</taxon>
    </lineage>
</organism>
<keyword evidence="4" id="KW-1185">Reference proteome</keyword>
<dbReference type="EMBL" id="CP018258">
    <property type="protein sequence ID" value="APV43606.1"/>
    <property type="molecule type" value="Genomic_DNA"/>
</dbReference>
<dbReference type="SUPFAM" id="SSF159659">
    <property type="entry name" value="Cgl1923-like"/>
    <property type="match status" value="1"/>
</dbReference>
<sequence length="272" mass="30138">MRSLVKIHARPKLHEPNMIAAWPGIANVAMIAGSYLAHKLNPKPLAEVVAPYFFDPIGVLVRDNVVESPQFPESRFFYWKNTPGKKDLIIFIGDDQPAAKTYEMAHTVIDVAERFGVKKLYTCAAALTRIHHSEQPKVWGAATREPLLADLKARGLVMGGDLQISGLNGLLLGVAKERQIDAICLLGEVPQYASRFPNPIAALSIAETMLKILDVEVDLAELREQATEAAGRLKEMAAEAMGDYIDYFTEPIWERGGNEEEEEEDDNQNSPN</sequence>
<proteinExistence type="predicted"/>
<dbReference type="Pfam" id="PF09754">
    <property type="entry name" value="PAC2"/>
    <property type="match status" value="1"/>
</dbReference>
<accession>A0A1P8F538</accession>
<evidence type="ECO:0000313" key="4">
    <source>
        <dbReference type="Proteomes" id="UP000185934"/>
    </source>
</evidence>
<evidence type="ECO:0000256" key="1">
    <source>
        <dbReference type="SAM" id="Coils"/>
    </source>
</evidence>
<dbReference type="PANTHER" id="PTHR35610:SF7">
    <property type="entry name" value="3-ISOPROPYLMALATE DEHYDRATASE"/>
    <property type="match status" value="1"/>
</dbReference>
<evidence type="ECO:0008006" key="5">
    <source>
        <dbReference type="Google" id="ProtNLM"/>
    </source>
</evidence>
<feature type="compositionally biased region" description="Acidic residues" evidence="2">
    <location>
        <begin position="259"/>
        <end position="272"/>
    </location>
</feature>
<protein>
    <recommendedName>
        <fullName evidence="5">PAC2 family protein</fullName>
    </recommendedName>
</protein>
<dbReference type="KEGG" id="dfo:Dform_00243"/>
<feature type="region of interest" description="Disordered" evidence="2">
    <location>
        <begin position="253"/>
        <end position="272"/>
    </location>
</feature>
<feature type="coiled-coil region" evidence="1">
    <location>
        <begin position="205"/>
        <end position="239"/>
    </location>
</feature>
<name>A0A1P8F538_9CHLR</name>
<dbReference type="AlphaFoldDB" id="A0A1P8F538"/>
<dbReference type="Proteomes" id="UP000185934">
    <property type="component" value="Chromosome"/>
</dbReference>
<gene>
    <name evidence="3" type="ORF">Dform_00243</name>
</gene>
<evidence type="ECO:0000256" key="2">
    <source>
        <dbReference type="SAM" id="MobiDB-lite"/>
    </source>
</evidence>
<dbReference type="Gene3D" id="3.40.50.10900">
    <property type="entry name" value="PAC-like subunit"/>
    <property type="match status" value="1"/>
</dbReference>
<reference evidence="4" key="1">
    <citation type="submission" date="2016-11" db="EMBL/GenBank/DDBJ databases">
        <title>Dehalogenimonas formicexedens sp. nov., a chlorinated alkane respiring bacterium isolated from contaminated groundwater.</title>
        <authorList>
            <person name="Key T.A."/>
            <person name="Bowman K.S."/>
            <person name="Lee I."/>
            <person name="Chun J."/>
            <person name="Albuquerque L."/>
            <person name="da Costa M.S."/>
            <person name="Rainey F.A."/>
            <person name="Moe W.M."/>
        </authorList>
    </citation>
    <scope>NUCLEOTIDE SEQUENCE [LARGE SCALE GENOMIC DNA]</scope>
    <source>
        <strain evidence="4">NSZ-14</strain>
    </source>
</reference>
<dbReference type="RefSeq" id="WP_225973704.1">
    <property type="nucleotide sequence ID" value="NZ_CP018258.1"/>
</dbReference>
<keyword evidence="1" id="KW-0175">Coiled coil</keyword>
<evidence type="ECO:0000313" key="3">
    <source>
        <dbReference type="EMBL" id="APV43606.1"/>
    </source>
</evidence>
<dbReference type="InterPro" id="IPR038389">
    <property type="entry name" value="PSMG2_sf"/>
</dbReference>
<dbReference type="STRING" id="1839801.Dform_00243"/>
<dbReference type="InterPro" id="IPR019151">
    <property type="entry name" value="Proteasome_assmbl_chaperone_2"/>
</dbReference>